<dbReference type="PANTHER" id="PTHR30290:SF9">
    <property type="entry name" value="OLIGOPEPTIDE-BINDING PROTEIN APPA"/>
    <property type="match status" value="1"/>
</dbReference>
<dbReference type="Gene3D" id="3.40.190.10">
    <property type="entry name" value="Periplasmic binding protein-like II"/>
    <property type="match status" value="1"/>
</dbReference>
<evidence type="ECO:0000256" key="3">
    <source>
        <dbReference type="ARBA" id="ARBA00022729"/>
    </source>
</evidence>
<dbReference type="InterPro" id="IPR039424">
    <property type="entry name" value="SBP_5"/>
</dbReference>
<dbReference type="CDD" id="cd00995">
    <property type="entry name" value="PBP2_NikA_DppA_OppA_like"/>
    <property type="match status" value="1"/>
</dbReference>
<dbReference type="PIRSF" id="PIRSF002741">
    <property type="entry name" value="MppA"/>
    <property type="match status" value="1"/>
</dbReference>
<dbReference type="GO" id="GO:0042597">
    <property type="term" value="C:periplasmic space"/>
    <property type="evidence" value="ECO:0007669"/>
    <property type="project" value="UniProtKB-ARBA"/>
</dbReference>
<keyword evidence="2" id="KW-0813">Transport</keyword>
<evidence type="ECO:0000256" key="1">
    <source>
        <dbReference type="ARBA" id="ARBA00005695"/>
    </source>
</evidence>
<dbReference type="Gene3D" id="3.10.105.10">
    <property type="entry name" value="Dipeptide-binding Protein, Domain 3"/>
    <property type="match status" value="1"/>
</dbReference>
<dbReference type="AlphaFoldDB" id="A0A6J6TJX6"/>
<dbReference type="Pfam" id="PF00496">
    <property type="entry name" value="SBP_bac_5"/>
    <property type="match status" value="1"/>
</dbReference>
<dbReference type="PANTHER" id="PTHR30290">
    <property type="entry name" value="PERIPLASMIC BINDING COMPONENT OF ABC TRANSPORTER"/>
    <property type="match status" value="1"/>
</dbReference>
<dbReference type="EMBL" id="CAEZYR010000053">
    <property type="protein sequence ID" value="CAB4747063.1"/>
    <property type="molecule type" value="Genomic_DNA"/>
</dbReference>
<evidence type="ECO:0000259" key="4">
    <source>
        <dbReference type="Pfam" id="PF00496"/>
    </source>
</evidence>
<dbReference type="InterPro" id="IPR000914">
    <property type="entry name" value="SBP_5_dom"/>
</dbReference>
<dbReference type="GO" id="GO:1904680">
    <property type="term" value="F:peptide transmembrane transporter activity"/>
    <property type="evidence" value="ECO:0007669"/>
    <property type="project" value="TreeGrafter"/>
</dbReference>
<accession>A0A6J6TJX6</accession>
<proteinExistence type="inferred from homology"/>
<evidence type="ECO:0000313" key="6">
    <source>
        <dbReference type="EMBL" id="CAB4821834.1"/>
    </source>
</evidence>
<gene>
    <name evidence="5" type="ORF">UFOPK2754_01577</name>
    <name evidence="6" type="ORF">UFOPK3139_00755</name>
    <name evidence="7" type="ORF">UFOPK3967_02407</name>
</gene>
<name>A0A6J6TJX6_9ZZZZ</name>
<feature type="domain" description="Solute-binding protein family 5" evidence="4">
    <location>
        <begin position="107"/>
        <end position="491"/>
    </location>
</feature>
<evidence type="ECO:0000256" key="2">
    <source>
        <dbReference type="ARBA" id="ARBA00022448"/>
    </source>
</evidence>
<protein>
    <submittedName>
        <fullName evidence="5">Unannotated protein</fullName>
    </submittedName>
</protein>
<evidence type="ECO:0000313" key="7">
    <source>
        <dbReference type="EMBL" id="CAB5014308.1"/>
    </source>
</evidence>
<organism evidence="5">
    <name type="scientific">freshwater metagenome</name>
    <dbReference type="NCBI Taxonomy" id="449393"/>
    <lineage>
        <taxon>unclassified sequences</taxon>
        <taxon>metagenomes</taxon>
        <taxon>ecological metagenomes</taxon>
    </lineage>
</organism>
<dbReference type="EMBL" id="CAFBOS010000181">
    <property type="protein sequence ID" value="CAB5014308.1"/>
    <property type="molecule type" value="Genomic_DNA"/>
</dbReference>
<evidence type="ECO:0000313" key="5">
    <source>
        <dbReference type="EMBL" id="CAB4747063.1"/>
    </source>
</evidence>
<reference evidence="5" key="1">
    <citation type="submission" date="2020-05" db="EMBL/GenBank/DDBJ databases">
        <authorList>
            <person name="Chiriac C."/>
            <person name="Salcher M."/>
            <person name="Ghai R."/>
            <person name="Kavagutti S V."/>
        </authorList>
    </citation>
    <scope>NUCLEOTIDE SEQUENCE</scope>
</reference>
<dbReference type="EMBL" id="CAFABA010000021">
    <property type="protein sequence ID" value="CAB4821834.1"/>
    <property type="molecule type" value="Genomic_DNA"/>
</dbReference>
<dbReference type="GO" id="GO:0043190">
    <property type="term" value="C:ATP-binding cassette (ABC) transporter complex"/>
    <property type="evidence" value="ECO:0007669"/>
    <property type="project" value="InterPro"/>
</dbReference>
<dbReference type="GO" id="GO:0015833">
    <property type="term" value="P:peptide transport"/>
    <property type="evidence" value="ECO:0007669"/>
    <property type="project" value="TreeGrafter"/>
</dbReference>
<sequence length="577" mass="60709">MKKRTTWARTVALLLTLGLAAAACGDDGGSSDAAIGSTGSTGGSASTAALTPQKGGSITVSMFSETRGLDPAASSGSGTAGGTELSQIYDTLVRWNPDTRSYDMRTAASVTSNATGSEWTIKLKSGIKFRDGSAYDAEALRFNFERNMTTVNSSTSRAWLNYVVGDSKNVTVVDPLTVKVVLKVADAGFPALLAHSPGMLVSPTALKALGDPTAADYKAKYDAFNLKPTGAGAGAFEVESFTKGESLVLKRSTSWYGGEAYLDTIKFVVLSSDKGVDGLKTGTVNVAFLRTPVSVANSKAEKATGGIDNVIQAGDLLLVNQGTKLTCKDAKPAPLCTGQPDGQITTKPATANPLVRAAVAAAIDPAVINTRVNDGKALPTTALFQKDFSDTPGVEGIKADPAAAKKLLDQAKAAGFDGKIRVLCTNQPERVALAQTLETQLKAVGFDVTARSDLDTAAQITEIVTNKDYDIACWGLSVPNDETAPLSLVQNFWSASPNNRVGYANPEWDAGLNVLLGARDATARKAAYKTMADLWNKDVPSVVFNAVIERIAYQNKVHGVYANESSMFYLDKAWIEK</sequence>
<dbReference type="PROSITE" id="PS51257">
    <property type="entry name" value="PROKAR_LIPOPROTEIN"/>
    <property type="match status" value="1"/>
</dbReference>
<dbReference type="InterPro" id="IPR030678">
    <property type="entry name" value="Peptide/Ni-bd"/>
</dbReference>
<comment type="similarity">
    <text evidence="1">Belongs to the bacterial solute-binding protein 5 family.</text>
</comment>
<dbReference type="SUPFAM" id="SSF53850">
    <property type="entry name" value="Periplasmic binding protein-like II"/>
    <property type="match status" value="1"/>
</dbReference>
<keyword evidence="3" id="KW-0732">Signal</keyword>